<protein>
    <submittedName>
        <fullName evidence="1">Uncharacterized protein</fullName>
    </submittedName>
</protein>
<evidence type="ECO:0000313" key="1">
    <source>
        <dbReference type="EMBL" id="KAK3755505.1"/>
    </source>
</evidence>
<proteinExistence type="predicted"/>
<reference evidence="1" key="1">
    <citation type="journal article" date="2023" name="G3 (Bethesda)">
        <title>A reference genome for the long-term kleptoplast-retaining sea slug Elysia crispata morphotype clarki.</title>
        <authorList>
            <person name="Eastman K.E."/>
            <person name="Pendleton A.L."/>
            <person name="Shaikh M.A."/>
            <person name="Suttiyut T."/>
            <person name="Ogas R."/>
            <person name="Tomko P."/>
            <person name="Gavelis G."/>
            <person name="Widhalm J.R."/>
            <person name="Wisecaver J.H."/>
        </authorList>
    </citation>
    <scope>NUCLEOTIDE SEQUENCE</scope>
    <source>
        <strain evidence="1">ECLA1</strain>
    </source>
</reference>
<evidence type="ECO:0000313" key="2">
    <source>
        <dbReference type="Proteomes" id="UP001283361"/>
    </source>
</evidence>
<name>A0AAE0YRS2_9GAST</name>
<dbReference type="EMBL" id="JAWDGP010005596">
    <property type="protein sequence ID" value="KAK3755505.1"/>
    <property type="molecule type" value="Genomic_DNA"/>
</dbReference>
<dbReference type="Proteomes" id="UP001283361">
    <property type="component" value="Unassembled WGS sequence"/>
</dbReference>
<gene>
    <name evidence="1" type="ORF">RRG08_063581</name>
</gene>
<sequence>MGHSFLGFLDSPIRQEALSPDAAVDLTQQRQPLVAERGLHLGKAEIVYDRTASAKTRVKLQHSLKSSLSTIRKICLSPSKRQMMFITVVS</sequence>
<dbReference type="AlphaFoldDB" id="A0AAE0YRS2"/>
<comment type="caution">
    <text evidence="1">The sequence shown here is derived from an EMBL/GenBank/DDBJ whole genome shotgun (WGS) entry which is preliminary data.</text>
</comment>
<accession>A0AAE0YRS2</accession>
<keyword evidence="2" id="KW-1185">Reference proteome</keyword>
<organism evidence="1 2">
    <name type="scientific">Elysia crispata</name>
    <name type="common">lettuce slug</name>
    <dbReference type="NCBI Taxonomy" id="231223"/>
    <lineage>
        <taxon>Eukaryota</taxon>
        <taxon>Metazoa</taxon>
        <taxon>Spiralia</taxon>
        <taxon>Lophotrochozoa</taxon>
        <taxon>Mollusca</taxon>
        <taxon>Gastropoda</taxon>
        <taxon>Heterobranchia</taxon>
        <taxon>Euthyneura</taxon>
        <taxon>Panpulmonata</taxon>
        <taxon>Sacoglossa</taxon>
        <taxon>Placobranchoidea</taxon>
        <taxon>Plakobranchidae</taxon>
        <taxon>Elysia</taxon>
    </lineage>
</organism>